<dbReference type="NCBIfam" id="TIGR00773">
    <property type="entry name" value="NhaA"/>
    <property type="match status" value="1"/>
</dbReference>
<evidence type="ECO:0000256" key="7">
    <source>
        <dbReference type="HAMAP-Rule" id="MF_01844"/>
    </source>
</evidence>
<keyword evidence="7" id="KW-0915">Sodium</keyword>
<feature type="transmembrane region" description="Helical" evidence="7">
    <location>
        <begin position="382"/>
        <end position="401"/>
    </location>
</feature>
<keyword evidence="7" id="KW-0050">Antiport</keyword>
<reference evidence="8 9" key="1">
    <citation type="submission" date="2021-02" db="EMBL/GenBank/DDBJ databases">
        <title>Lysobacter arenosi sp. nov., isolated from soil of gangwondo yeongwol, south Korea.</title>
        <authorList>
            <person name="Kim K.R."/>
            <person name="Kim K.H."/>
            <person name="Jeon C.O."/>
        </authorList>
    </citation>
    <scope>NUCLEOTIDE SEQUENCE [LARGE SCALE GENOMIC DNA]</scope>
    <source>
        <strain evidence="8 9">R7</strain>
    </source>
</reference>
<feature type="transmembrane region" description="Helical" evidence="7">
    <location>
        <begin position="314"/>
        <end position="338"/>
    </location>
</feature>
<feature type="transmembrane region" description="Helical" evidence="7">
    <location>
        <begin position="110"/>
        <end position="130"/>
    </location>
</feature>
<feature type="transmembrane region" description="Helical" evidence="7">
    <location>
        <begin position="281"/>
        <end position="302"/>
    </location>
</feature>
<feature type="transmembrane region" description="Helical" evidence="7">
    <location>
        <begin position="170"/>
        <end position="191"/>
    </location>
</feature>
<comment type="catalytic activity">
    <reaction evidence="7">
        <text>Na(+)(in) + 2 H(+)(out) = Na(+)(out) + 2 H(+)(in)</text>
        <dbReference type="Rhea" id="RHEA:29251"/>
        <dbReference type="ChEBI" id="CHEBI:15378"/>
        <dbReference type="ChEBI" id="CHEBI:29101"/>
    </reaction>
</comment>
<keyword evidence="7" id="KW-0406">Ion transport</keyword>
<feature type="transmembrane region" description="Helical" evidence="7">
    <location>
        <begin position="350"/>
        <end position="373"/>
    </location>
</feature>
<dbReference type="Proteomes" id="UP000663400">
    <property type="component" value="Chromosome"/>
</dbReference>
<evidence type="ECO:0000313" key="9">
    <source>
        <dbReference type="Proteomes" id="UP000663400"/>
    </source>
</evidence>
<evidence type="ECO:0000256" key="4">
    <source>
        <dbReference type="ARBA" id="ARBA00022989"/>
    </source>
</evidence>
<keyword evidence="7" id="KW-0813">Transport</keyword>
<comment type="function">
    <text evidence="7">Na(+)/H(+) antiporter that extrudes sodium in exchange for external protons.</text>
</comment>
<proteinExistence type="inferred from homology"/>
<evidence type="ECO:0000256" key="6">
    <source>
        <dbReference type="ARBA" id="ARBA00023201"/>
    </source>
</evidence>
<dbReference type="HAMAP" id="MF_01844">
    <property type="entry name" value="NhaA"/>
    <property type="match status" value="1"/>
</dbReference>
<feature type="transmembrane region" description="Helical" evidence="7">
    <location>
        <begin position="225"/>
        <end position="253"/>
    </location>
</feature>
<evidence type="ECO:0000256" key="2">
    <source>
        <dbReference type="ARBA" id="ARBA00022475"/>
    </source>
</evidence>
<dbReference type="InterPro" id="IPR023171">
    <property type="entry name" value="Na/H_antiporter_dom_sf"/>
</dbReference>
<dbReference type="EMBL" id="CP071517">
    <property type="protein sequence ID" value="QSX73691.1"/>
    <property type="molecule type" value="Genomic_DNA"/>
</dbReference>
<sequence>MNENAHTHARPASSPRGLRALSEFFRLEAAGGIMLIGAAVLAMIAANSPLSAAYDAFRDMPVQVRVGELDIAKPLLLWINDGLMAIFFLLVALEIKRESLSGQLASRDQLILPMVCAFAGVAVPALLFTAFNHDNAQAMRGWAVPTATDIAFALGVLALLGSRVPSGMKLLLSTIAVVDDLIAIIIIALFYSHGLSMVALAWAGAAIAGMFLLNRRGVRRLAPYLLLGVVLWVCVLKSGVHATLAGVVTGLMIPHVGRDNGIDDEVEHSPLESLEHALHPWVAYAILPLFAFVNAGLVLSGLSMDDMLSPLPMGVVIGLFVGKPVGIVAAALLMRALGWARFPDGMDLRAMLGLGVMCGIGFTMSLFIGSLAYRDPVLYEEAVLGVLLASLVSALLGYFWLRFTLPVRTQAGG</sequence>
<comment type="similarity">
    <text evidence="7">Belongs to the NhaA Na(+)/H(+) (TC 2.A.33) antiporter family.</text>
</comment>
<dbReference type="Pfam" id="PF06965">
    <property type="entry name" value="Na_H_antiport_1"/>
    <property type="match status" value="1"/>
</dbReference>
<feature type="transmembrane region" description="Helical" evidence="7">
    <location>
        <begin position="75"/>
        <end position="95"/>
    </location>
</feature>
<dbReference type="NCBIfam" id="NF007112">
    <property type="entry name" value="PRK09561.1"/>
    <property type="match status" value="1"/>
</dbReference>
<evidence type="ECO:0000256" key="1">
    <source>
        <dbReference type="ARBA" id="ARBA00004429"/>
    </source>
</evidence>
<evidence type="ECO:0000313" key="8">
    <source>
        <dbReference type="EMBL" id="QSX73691.1"/>
    </source>
</evidence>
<organism evidence="8 9">
    <name type="scientific">Lysobacter arenosi</name>
    <dbReference type="NCBI Taxonomy" id="2795387"/>
    <lineage>
        <taxon>Bacteria</taxon>
        <taxon>Pseudomonadati</taxon>
        <taxon>Pseudomonadota</taxon>
        <taxon>Gammaproteobacteria</taxon>
        <taxon>Lysobacterales</taxon>
        <taxon>Lysobacteraceae</taxon>
        <taxon>Lysobacter</taxon>
    </lineage>
</organism>
<feature type="transmembrane region" description="Helical" evidence="7">
    <location>
        <begin position="142"/>
        <end position="161"/>
    </location>
</feature>
<dbReference type="NCBIfam" id="NF007111">
    <property type="entry name" value="PRK09560.1"/>
    <property type="match status" value="1"/>
</dbReference>
<keyword evidence="9" id="KW-1185">Reference proteome</keyword>
<feature type="transmembrane region" description="Helical" evidence="7">
    <location>
        <begin position="197"/>
        <end position="213"/>
    </location>
</feature>
<dbReference type="RefSeq" id="WP_200606963.1">
    <property type="nucleotide sequence ID" value="NZ_CP071517.1"/>
</dbReference>
<dbReference type="PANTHER" id="PTHR30341:SF0">
    <property type="entry name" value="NA(+)_H(+) ANTIPORTER NHAA"/>
    <property type="match status" value="1"/>
</dbReference>
<dbReference type="InterPro" id="IPR004670">
    <property type="entry name" value="NhaA"/>
</dbReference>
<keyword evidence="5 7" id="KW-0472">Membrane</keyword>
<evidence type="ECO:0000256" key="3">
    <source>
        <dbReference type="ARBA" id="ARBA00022692"/>
    </source>
</evidence>
<dbReference type="Gene3D" id="1.20.1530.10">
    <property type="entry name" value="Na+/H+ antiporter like domain"/>
    <property type="match status" value="1"/>
</dbReference>
<protein>
    <recommendedName>
        <fullName evidence="7">Na(+)/H(+) antiporter NhaA</fullName>
    </recommendedName>
    <alternativeName>
        <fullName evidence="7">Sodium/proton antiporter NhaA</fullName>
    </alternativeName>
</protein>
<comment type="subcellular location">
    <subcellularLocation>
        <location evidence="1">Cell inner membrane</location>
        <topology evidence="1">Multi-pass membrane protein</topology>
    </subcellularLocation>
    <subcellularLocation>
        <location evidence="7">Cell membrane</location>
        <topology evidence="7">Multi-pass membrane protein</topology>
    </subcellularLocation>
</comment>
<name>A0ABX7R9K3_9GAMM</name>
<feature type="transmembrane region" description="Helical" evidence="7">
    <location>
        <begin position="24"/>
        <end position="46"/>
    </location>
</feature>
<keyword evidence="4 7" id="KW-1133">Transmembrane helix</keyword>
<evidence type="ECO:0000256" key="5">
    <source>
        <dbReference type="ARBA" id="ARBA00023136"/>
    </source>
</evidence>
<dbReference type="PANTHER" id="PTHR30341">
    <property type="entry name" value="SODIUM ION/PROTON ANTIPORTER NHAA-RELATED"/>
    <property type="match status" value="1"/>
</dbReference>
<keyword evidence="6 7" id="KW-0739">Sodium transport</keyword>
<accession>A0ABX7R9K3</accession>
<gene>
    <name evidence="7 8" type="primary">nhaA</name>
    <name evidence="8" type="ORF">HIV01_010600</name>
</gene>
<keyword evidence="3 7" id="KW-0812">Transmembrane</keyword>
<keyword evidence="2 7" id="KW-1003">Cell membrane</keyword>